<evidence type="ECO:0000313" key="10">
    <source>
        <dbReference type="EMBL" id="JAC74089.1"/>
    </source>
</evidence>
<dbReference type="PANTHER" id="PTHR13457:SF1">
    <property type="entry name" value="HEAT REPEAT-CONTAINING PROTEIN 1"/>
    <property type="match status" value="1"/>
</dbReference>
<dbReference type="GO" id="GO:0034455">
    <property type="term" value="C:t-UTP complex"/>
    <property type="evidence" value="ECO:0007669"/>
    <property type="project" value="TreeGrafter"/>
</dbReference>
<dbReference type="Gene3D" id="1.25.10.10">
    <property type="entry name" value="Leucine-rich Repeat Variant"/>
    <property type="match status" value="2"/>
</dbReference>
<feature type="compositionally biased region" description="Acidic residues" evidence="7">
    <location>
        <begin position="35"/>
        <end position="47"/>
    </location>
</feature>
<dbReference type="PANTHER" id="PTHR13457">
    <property type="entry name" value="BAP28"/>
    <property type="match status" value="1"/>
</dbReference>
<dbReference type="GO" id="GO:0030686">
    <property type="term" value="C:90S preribosome"/>
    <property type="evidence" value="ECO:0007669"/>
    <property type="project" value="TreeGrafter"/>
</dbReference>
<dbReference type="SUPFAM" id="SSF48371">
    <property type="entry name" value="ARM repeat"/>
    <property type="match status" value="1"/>
</dbReference>
<evidence type="ECO:0000256" key="6">
    <source>
        <dbReference type="ARBA" id="ARBA00023274"/>
    </source>
</evidence>
<evidence type="ECO:0000256" key="5">
    <source>
        <dbReference type="ARBA" id="ARBA00023242"/>
    </source>
</evidence>
<dbReference type="InterPro" id="IPR016024">
    <property type="entry name" value="ARM-type_fold"/>
</dbReference>
<feature type="non-terminal residue" evidence="10">
    <location>
        <position position="488"/>
    </location>
</feature>
<dbReference type="Pfam" id="PF08146">
    <property type="entry name" value="BP28CT"/>
    <property type="match status" value="1"/>
</dbReference>
<evidence type="ECO:0000256" key="2">
    <source>
        <dbReference type="ARBA" id="ARBA00010559"/>
    </source>
</evidence>
<dbReference type="SMART" id="SM01036">
    <property type="entry name" value="BP28CT"/>
    <property type="match status" value="1"/>
</dbReference>
<dbReference type="InterPro" id="IPR012954">
    <property type="entry name" value="BP28_C_dom"/>
</dbReference>
<dbReference type="GO" id="GO:0000462">
    <property type="term" value="P:maturation of SSU-rRNA from tricistronic rRNA transcript (SSU-rRNA, 5.8S rRNA, LSU-rRNA)"/>
    <property type="evidence" value="ECO:0007669"/>
    <property type="project" value="TreeGrafter"/>
</dbReference>
<evidence type="ECO:0000256" key="1">
    <source>
        <dbReference type="ARBA" id="ARBA00004604"/>
    </source>
</evidence>
<feature type="chain" id="PRO_5001605780" evidence="8">
    <location>
        <begin position="33"/>
        <end position="488"/>
    </location>
</feature>
<evidence type="ECO:0000256" key="4">
    <source>
        <dbReference type="ARBA" id="ARBA00022552"/>
    </source>
</evidence>
<name>A0A061RTM3_9CHLO</name>
<feature type="signal peptide" evidence="8">
    <location>
        <begin position="1"/>
        <end position="32"/>
    </location>
</feature>
<evidence type="ECO:0000256" key="8">
    <source>
        <dbReference type="SAM" id="SignalP"/>
    </source>
</evidence>
<dbReference type="InterPro" id="IPR011989">
    <property type="entry name" value="ARM-like"/>
</dbReference>
<feature type="region of interest" description="Disordered" evidence="7">
    <location>
        <begin position="281"/>
        <end position="301"/>
    </location>
</feature>
<dbReference type="EMBL" id="GBEZ01011723">
    <property type="protein sequence ID" value="JAC74089.1"/>
    <property type="molecule type" value="Transcribed_RNA"/>
</dbReference>
<keyword evidence="8" id="KW-0732">Signal</keyword>
<organism evidence="10">
    <name type="scientific">Tetraselmis sp. GSL018</name>
    <dbReference type="NCBI Taxonomy" id="582737"/>
    <lineage>
        <taxon>Eukaryota</taxon>
        <taxon>Viridiplantae</taxon>
        <taxon>Chlorophyta</taxon>
        <taxon>core chlorophytes</taxon>
        <taxon>Chlorodendrophyceae</taxon>
        <taxon>Chlorodendrales</taxon>
        <taxon>Chlorodendraceae</taxon>
        <taxon>Tetraselmis</taxon>
    </lineage>
</organism>
<reference evidence="10" key="1">
    <citation type="submission" date="2014-05" db="EMBL/GenBank/DDBJ databases">
        <title>The transcriptome of the halophilic microalga Tetraselmis sp. GSL018 isolated from the Great Salt Lake, Utah.</title>
        <authorList>
            <person name="Jinkerson R.E."/>
            <person name="D'Adamo S."/>
            <person name="Posewitz M.C."/>
        </authorList>
    </citation>
    <scope>NUCLEOTIDE SEQUENCE</scope>
    <source>
        <strain evidence="10">GSL018</strain>
    </source>
</reference>
<protein>
    <submittedName>
        <fullName evidence="10">U3 small nucleolar RNA-associated protein 10</fullName>
    </submittedName>
</protein>
<comment type="subcellular location">
    <subcellularLocation>
        <location evidence="1">Nucleus</location>
        <location evidence="1">Nucleolus</location>
    </subcellularLocation>
</comment>
<feature type="compositionally biased region" description="Basic residues" evidence="7">
    <location>
        <begin position="286"/>
        <end position="296"/>
    </location>
</feature>
<evidence type="ECO:0000256" key="7">
    <source>
        <dbReference type="SAM" id="MobiDB-lite"/>
    </source>
</evidence>
<dbReference type="InterPro" id="IPR040191">
    <property type="entry name" value="UTP10"/>
</dbReference>
<feature type="domain" description="BP28 C-terminal" evidence="9">
    <location>
        <begin position="166"/>
        <end position="331"/>
    </location>
</feature>
<accession>A0A061RTM3</accession>
<keyword evidence="6" id="KW-0687">Ribonucleoprotein</keyword>
<feature type="region of interest" description="Disordered" evidence="7">
    <location>
        <begin position="32"/>
        <end position="55"/>
    </location>
</feature>
<keyword evidence="4" id="KW-0698">rRNA processing</keyword>
<proteinExistence type="inferred from homology"/>
<comment type="similarity">
    <text evidence="2">Belongs to the HEATR1/UTP10 family.</text>
</comment>
<dbReference type="AlphaFoldDB" id="A0A061RTM3"/>
<evidence type="ECO:0000256" key="3">
    <source>
        <dbReference type="ARBA" id="ARBA00022517"/>
    </source>
</evidence>
<gene>
    <name evidence="10" type="primary">HEATR1</name>
    <name evidence="10" type="ORF">TSPGSL018_26922</name>
</gene>
<sequence>MARGLGVRLVPLLPKVTAPLLALLSSSADAAAATGEEDSSSNSDGEEERAMGGASAEAAAVEAGAVMAALGAILEGPLAPFLASDVGSLLSRLLHPGLLRGGRPVAAGTALADQAADLRRMAAENIPPRLLLAGLTSQLGPALEQGQQPVEALIATVQDAVEHMDAAAAATHGEEVFAFLLKCMDLRRQQHPNIDKQDDLDAAAFRALVALVMKLSEAKFKPLFLRLLEWASASPDGDGTARSMMLFGAAEALCARLRSIFVPYFTYLLDAAVGHLGSVGAAGSSIKKKKPSKRRKSEGEALSSTELDSALLRFRVVRALSVCFEHDTVGFLEPERFSRLLPVVSAQLECVPSEPALEAIDSAAKAIGRLPGPEGAAESSIGIHGWALVECLSNMAVAAGSDEHWRPLNHAVLMSTRSESSKTKLICLEIVGSLVNRLAEEYLTLLPEAIPFLAELLEDTDQAVEARTQEVVKMLEGIAGENLEPYMK</sequence>
<dbReference type="GO" id="GO:0032040">
    <property type="term" value="C:small-subunit processome"/>
    <property type="evidence" value="ECO:0007669"/>
    <property type="project" value="TreeGrafter"/>
</dbReference>
<keyword evidence="5" id="KW-0539">Nucleus</keyword>
<dbReference type="GO" id="GO:0045943">
    <property type="term" value="P:positive regulation of transcription by RNA polymerase I"/>
    <property type="evidence" value="ECO:0007669"/>
    <property type="project" value="TreeGrafter"/>
</dbReference>
<keyword evidence="3" id="KW-0690">Ribosome biogenesis</keyword>
<evidence type="ECO:0000259" key="9">
    <source>
        <dbReference type="SMART" id="SM01036"/>
    </source>
</evidence>
<dbReference type="GO" id="GO:0030515">
    <property type="term" value="F:snoRNA binding"/>
    <property type="evidence" value="ECO:0007669"/>
    <property type="project" value="TreeGrafter"/>
</dbReference>